<name>A0A834U178_9FABA</name>
<dbReference type="PROSITE" id="PS00678">
    <property type="entry name" value="WD_REPEATS_1"/>
    <property type="match status" value="1"/>
</dbReference>
<evidence type="ECO:0000256" key="2">
    <source>
        <dbReference type="ARBA" id="ARBA00022737"/>
    </source>
</evidence>
<dbReference type="InterPro" id="IPR006594">
    <property type="entry name" value="LisH"/>
</dbReference>
<protein>
    <submittedName>
        <fullName evidence="5">Topless-related protein 1-like</fullName>
    </submittedName>
</protein>
<dbReference type="EMBL" id="JAAIUW010000005">
    <property type="protein sequence ID" value="KAF7830321.1"/>
    <property type="molecule type" value="Genomic_DNA"/>
</dbReference>
<keyword evidence="1 3" id="KW-0853">WD repeat</keyword>
<dbReference type="SUPFAM" id="SSF50998">
    <property type="entry name" value="Quinoprotein alcohol dehydrogenase-like"/>
    <property type="match status" value="1"/>
</dbReference>
<dbReference type="Pfam" id="PF00400">
    <property type="entry name" value="WD40"/>
    <property type="match status" value="3"/>
</dbReference>
<dbReference type="Pfam" id="PF21359">
    <property type="entry name" value="zf_topless"/>
    <property type="match status" value="1"/>
</dbReference>
<dbReference type="AlphaFoldDB" id="A0A834U178"/>
<dbReference type="OrthoDB" id="972532at2759"/>
<dbReference type="PROSITE" id="PS50082">
    <property type="entry name" value="WD_REPEATS_2"/>
    <property type="match status" value="2"/>
</dbReference>
<dbReference type="PANTHER" id="PTHR44083">
    <property type="entry name" value="TOPLESS-RELATED PROTEIN 1-RELATED"/>
    <property type="match status" value="1"/>
</dbReference>
<dbReference type="InterPro" id="IPR036322">
    <property type="entry name" value="WD40_repeat_dom_sf"/>
</dbReference>
<dbReference type="GO" id="GO:0006355">
    <property type="term" value="P:regulation of DNA-templated transcription"/>
    <property type="evidence" value="ECO:0007669"/>
    <property type="project" value="InterPro"/>
</dbReference>
<dbReference type="InterPro" id="IPR001680">
    <property type="entry name" value="WD40_rpt"/>
</dbReference>
<keyword evidence="2" id="KW-0677">Repeat</keyword>
<dbReference type="InterPro" id="IPR048419">
    <property type="entry name" value="Topless_Znf"/>
</dbReference>
<dbReference type="InterPro" id="IPR054080">
    <property type="entry name" value="TPR1-like_2nd"/>
</dbReference>
<dbReference type="InterPro" id="IPR011047">
    <property type="entry name" value="Quinoprotein_ADH-like_sf"/>
</dbReference>
<dbReference type="InterPro" id="IPR054532">
    <property type="entry name" value="TPL_SMU1_LisH-like"/>
</dbReference>
<organism evidence="5 6">
    <name type="scientific">Senna tora</name>
    <dbReference type="NCBI Taxonomy" id="362788"/>
    <lineage>
        <taxon>Eukaryota</taxon>
        <taxon>Viridiplantae</taxon>
        <taxon>Streptophyta</taxon>
        <taxon>Embryophyta</taxon>
        <taxon>Tracheophyta</taxon>
        <taxon>Spermatophyta</taxon>
        <taxon>Magnoliopsida</taxon>
        <taxon>eudicotyledons</taxon>
        <taxon>Gunneridae</taxon>
        <taxon>Pentapetalae</taxon>
        <taxon>rosids</taxon>
        <taxon>fabids</taxon>
        <taxon>Fabales</taxon>
        <taxon>Fabaceae</taxon>
        <taxon>Caesalpinioideae</taxon>
        <taxon>Cassia clade</taxon>
        <taxon>Senna</taxon>
    </lineage>
</organism>
<dbReference type="Proteomes" id="UP000634136">
    <property type="component" value="Unassembled WGS sequence"/>
</dbReference>
<keyword evidence="6" id="KW-1185">Reference proteome</keyword>
<dbReference type="SUPFAM" id="SSF50978">
    <property type="entry name" value="WD40 repeat-like"/>
    <property type="match status" value="1"/>
</dbReference>
<comment type="caution">
    <text evidence="5">The sequence shown here is derived from an EMBL/GenBank/DDBJ whole genome shotgun (WGS) entry which is preliminary data.</text>
</comment>
<feature type="repeat" description="WD" evidence="3">
    <location>
        <begin position="799"/>
        <end position="831"/>
    </location>
</feature>
<evidence type="ECO:0000259" key="4">
    <source>
        <dbReference type="PROSITE" id="PS50897"/>
    </source>
</evidence>
<dbReference type="PROSITE" id="PS50896">
    <property type="entry name" value="LISH"/>
    <property type="match status" value="1"/>
</dbReference>
<dbReference type="Pfam" id="PF21889">
    <property type="entry name" value="TPR1-like_2nd"/>
    <property type="match status" value="1"/>
</dbReference>
<evidence type="ECO:0000256" key="3">
    <source>
        <dbReference type="PROSITE-ProRule" id="PRU00221"/>
    </source>
</evidence>
<evidence type="ECO:0000313" key="5">
    <source>
        <dbReference type="EMBL" id="KAF7830321.1"/>
    </source>
</evidence>
<dbReference type="InterPro" id="IPR027728">
    <property type="entry name" value="Topless_fam"/>
</dbReference>
<dbReference type="InterPro" id="IPR019775">
    <property type="entry name" value="WD40_repeat_CS"/>
</dbReference>
<dbReference type="Gene3D" id="2.130.10.10">
    <property type="entry name" value="YVTN repeat-like/Quinoprotein amine dehydrogenase"/>
    <property type="match status" value="4"/>
</dbReference>
<proteinExistence type="predicted"/>
<dbReference type="PROSITE" id="PS50294">
    <property type="entry name" value="WD_REPEATS_REGION"/>
    <property type="match status" value="2"/>
</dbReference>
<dbReference type="PROSITE" id="PS50897">
    <property type="entry name" value="CTLH"/>
    <property type="match status" value="1"/>
</dbReference>
<accession>A0A834U178</accession>
<dbReference type="SMART" id="SM00320">
    <property type="entry name" value="WD40"/>
    <property type="match status" value="10"/>
</dbReference>
<dbReference type="InterPro" id="IPR006595">
    <property type="entry name" value="CTLH_C"/>
</dbReference>
<dbReference type="PANTHER" id="PTHR44083:SF30">
    <property type="entry name" value="TOPLESS-LIKE PROTEIN"/>
    <property type="match status" value="1"/>
</dbReference>
<sequence>MAARLKKEIVLLILQYCREEGFMETAHTLERESGCYFDFKHFEEKVLAGKWDDAESYLSNFTSFDDNKHSTKIYFELRKQKFLEALERNERGEALNILVKDLKVFSPGHEDLLKEMTVLLTLDNIREHESLSAYGDTDTVRKMLVSDLKRLAFANPLLREKLRFPAVRSQRLRTLLNQSLNWQHLLCLDPHPDPEIRTLFIDHVCRLNANRQRPVNSDGSSSSVVTDLPHIAAANKNKETCLQDLIGNPDENEIPQQGSPSQALDEVTSEVEKDLPKIIVQTLKTESPPSTLDFHPTLHTLILVGTHKGDIGIWDAISGDNLIFIKFEVWDIESYSTNLKVSLEKDSYVSVNKVIWNPDGVYFGKGIELLKVEAHDGNVNDIAFSTINDQFFIVTCGDDKTVKVWDVNSGEKCYTFDGHDAPVCSICPHKKEQVNFIFSTSSNGNIKAWLYDMSGARVDITAPGFQYAKLAYSADDERLFTCGNGKEGEPCLAEWDHDEGFIKRVYEGLKAPCFSPIQFDTTKNRVLAAGDDYMIKYWDMDNVKLSTSINVDGSLPAHPNIRFNKEGKLLAVTAKGNQVKILAASDYDISKHQTEMHSVQASANDVQNLGENEKNAVSEPEEAHNKSNFQNLLEIPKSQCHFLQLPAVHPKVDKILKLSFTNEGNAILALASNGTHLLWKWPRDDQMQATSQGSPKLWHPHRNAKLFMCNDVASINPTDSVPIASFVISKNDSYLISTSGGAISLFNMVTFKNLLTFMTPPPKPTALAIHPRDNNMLAIGFEDSKILIYNVRTHKVIKLEGHSQRVTSLAFSSLLHSLISADVDGQIFLWSTNGWEKERDMYLEIHAENKPEVPSDTHIQFHNQLTHFLAVQDSHLGIYDGVELKCVKKWVAVPPVVISYASFSSDGNNVYAGFVDGNFAIFDSYTLQPRCRINLTAYNSPTSSVSIYPMVIAANPTKGSQFCVGMSDGNVWVFEPAEAGHGWTKIADDEEAAKTKVVEVNESGVK</sequence>
<dbReference type="InterPro" id="IPR015943">
    <property type="entry name" value="WD40/YVTN_repeat-like_dom_sf"/>
</dbReference>
<gene>
    <name evidence="5" type="ORF">G2W53_012654</name>
</gene>
<reference evidence="5" key="1">
    <citation type="submission" date="2020-09" db="EMBL/GenBank/DDBJ databases">
        <title>Genome-Enabled Discovery of Anthraquinone Biosynthesis in Senna tora.</title>
        <authorList>
            <person name="Kang S.-H."/>
            <person name="Pandey R.P."/>
            <person name="Lee C.-M."/>
            <person name="Sim J.-S."/>
            <person name="Jeong J.-T."/>
            <person name="Choi B.-S."/>
            <person name="Jung M."/>
            <person name="Ginzburg D."/>
            <person name="Zhao K."/>
            <person name="Won S.Y."/>
            <person name="Oh T.-J."/>
            <person name="Yu Y."/>
            <person name="Kim N.-H."/>
            <person name="Lee O.R."/>
            <person name="Lee T.-H."/>
            <person name="Bashyal P."/>
            <person name="Kim T.-S."/>
            <person name="Lee W.-H."/>
            <person name="Kawkins C."/>
            <person name="Kim C.-K."/>
            <person name="Kim J.S."/>
            <person name="Ahn B.O."/>
            <person name="Rhee S.Y."/>
            <person name="Sohng J.K."/>
        </authorList>
    </citation>
    <scope>NUCLEOTIDE SEQUENCE</scope>
    <source>
        <tissue evidence="5">Leaf</tissue>
    </source>
</reference>
<feature type="domain" description="CTLH" evidence="4">
    <location>
        <begin position="36"/>
        <end position="93"/>
    </location>
</feature>
<dbReference type="SMART" id="SM00668">
    <property type="entry name" value="CTLH"/>
    <property type="match status" value="1"/>
</dbReference>
<dbReference type="SUPFAM" id="SSF50993">
    <property type="entry name" value="Peptidase/esterase 'gauge' domain"/>
    <property type="match status" value="1"/>
</dbReference>
<evidence type="ECO:0000313" key="6">
    <source>
        <dbReference type="Proteomes" id="UP000634136"/>
    </source>
</evidence>
<dbReference type="Pfam" id="PF17814">
    <property type="entry name" value="LisH_TPL"/>
    <property type="match status" value="1"/>
</dbReference>
<evidence type="ECO:0000256" key="1">
    <source>
        <dbReference type="ARBA" id="ARBA00022574"/>
    </source>
</evidence>
<dbReference type="SMART" id="SM00667">
    <property type="entry name" value="LisH"/>
    <property type="match status" value="1"/>
</dbReference>
<feature type="repeat" description="WD" evidence="3">
    <location>
        <begin position="372"/>
        <end position="415"/>
    </location>
</feature>